<evidence type="ECO:0000313" key="1">
    <source>
        <dbReference type="EMBL" id="CAD8196962.1"/>
    </source>
</evidence>
<dbReference type="EMBL" id="CAJJDP010000113">
    <property type="protein sequence ID" value="CAD8196962.1"/>
    <property type="molecule type" value="Genomic_DNA"/>
</dbReference>
<organism evidence="1 2">
    <name type="scientific">Paramecium octaurelia</name>
    <dbReference type="NCBI Taxonomy" id="43137"/>
    <lineage>
        <taxon>Eukaryota</taxon>
        <taxon>Sar</taxon>
        <taxon>Alveolata</taxon>
        <taxon>Ciliophora</taxon>
        <taxon>Intramacronucleata</taxon>
        <taxon>Oligohymenophorea</taxon>
        <taxon>Peniculida</taxon>
        <taxon>Parameciidae</taxon>
        <taxon>Paramecium</taxon>
    </lineage>
</organism>
<dbReference type="AlphaFoldDB" id="A0A8S1X7I4"/>
<dbReference type="Proteomes" id="UP000683925">
    <property type="component" value="Unassembled WGS sequence"/>
</dbReference>
<gene>
    <name evidence="1" type="ORF">POCTA_138.1.T1130069</name>
</gene>
<keyword evidence="2" id="KW-1185">Reference proteome</keyword>
<name>A0A8S1X7I4_PAROT</name>
<protein>
    <submittedName>
        <fullName evidence="1">Uncharacterized protein</fullName>
    </submittedName>
</protein>
<comment type="caution">
    <text evidence="1">The sequence shown here is derived from an EMBL/GenBank/DDBJ whole genome shotgun (WGS) entry which is preliminary data.</text>
</comment>
<proteinExistence type="predicted"/>
<reference evidence="1" key="1">
    <citation type="submission" date="2021-01" db="EMBL/GenBank/DDBJ databases">
        <authorList>
            <consortium name="Genoscope - CEA"/>
            <person name="William W."/>
        </authorList>
    </citation>
    <scope>NUCLEOTIDE SEQUENCE</scope>
</reference>
<sequence length="34" mass="3970">MSFFKFVFGINFSSCCILYQYLNISANTQIKNNL</sequence>
<accession>A0A8S1X7I4</accession>
<evidence type="ECO:0000313" key="2">
    <source>
        <dbReference type="Proteomes" id="UP000683925"/>
    </source>
</evidence>